<dbReference type="Proteomes" id="UP001058353">
    <property type="component" value="Chromosome"/>
</dbReference>
<name>A0AAN2CCJ5_9ENTR</name>
<evidence type="ECO:0000313" key="1">
    <source>
        <dbReference type="EMBL" id="BDO12067.1"/>
    </source>
</evidence>
<proteinExistence type="predicted"/>
<sequence length="54" mass="5918">MNTKIVVMGAGSEIVLHDINPAALAATEQTAKHYAGQRYIPFTLSVRTPLPHRM</sequence>
<evidence type="ECO:0000313" key="2">
    <source>
        <dbReference type="Proteomes" id="UP001058353"/>
    </source>
</evidence>
<dbReference type="AlphaFoldDB" id="A0AAN2CCJ5"/>
<reference evidence="1" key="1">
    <citation type="submission" date="2022-07" db="EMBL/GenBank/DDBJ databases">
        <title>Complete genome sequence of carbapenem-resistant Klebsiella spp. in Japan.</title>
        <authorList>
            <person name="Maehana S."/>
            <person name="Suzuki M."/>
            <person name="Kitasato H."/>
        </authorList>
    </citation>
    <scope>NUCLEOTIDE SEQUENCE</scope>
    <source>
        <strain evidence="1">KAM644</strain>
    </source>
</reference>
<organism evidence="1 2">
    <name type="scientific">Klebsiella quasipneumoniae subsp. quasipneumoniae</name>
    <dbReference type="NCBI Taxonomy" id="1667327"/>
    <lineage>
        <taxon>Bacteria</taxon>
        <taxon>Pseudomonadati</taxon>
        <taxon>Pseudomonadota</taxon>
        <taxon>Gammaproteobacteria</taxon>
        <taxon>Enterobacterales</taxon>
        <taxon>Enterobacteriaceae</taxon>
        <taxon>Klebsiella/Raoultella group</taxon>
        <taxon>Klebsiella</taxon>
        <taxon>Klebsiella pneumoniae complex</taxon>
    </lineage>
</organism>
<protein>
    <submittedName>
        <fullName evidence="1">Uncharacterized protein</fullName>
    </submittedName>
</protein>
<accession>A0AAN2CCJ5</accession>
<dbReference type="EMBL" id="AP026407">
    <property type="protein sequence ID" value="BDO12067.1"/>
    <property type="molecule type" value="Genomic_DNA"/>
</dbReference>
<dbReference type="RefSeq" id="WP_232689896.1">
    <property type="nucleotide sequence ID" value="NZ_AP026392.1"/>
</dbReference>
<gene>
    <name evidence="1" type="ORF">KAM644c_11330</name>
</gene>